<keyword evidence="10" id="KW-1185">Reference proteome</keyword>
<dbReference type="GO" id="GO:0003723">
    <property type="term" value="F:RNA binding"/>
    <property type="evidence" value="ECO:0007669"/>
    <property type="project" value="TreeGrafter"/>
</dbReference>
<evidence type="ECO:0000256" key="3">
    <source>
        <dbReference type="ARBA" id="ARBA00023054"/>
    </source>
</evidence>
<gene>
    <name evidence="9" type="ORF">STCU_01838</name>
</gene>
<keyword evidence="1 5" id="KW-0690">Ribosome biogenesis</keyword>
<keyword evidence="7" id="KW-0472">Membrane</keyword>
<dbReference type="GO" id="GO:0000463">
    <property type="term" value="P:maturation of LSU-rRNA from tricistronic rRNA transcript (SSU-rRNA, 5.8S rRNA, LSU-rRNA)"/>
    <property type="evidence" value="ECO:0007669"/>
    <property type="project" value="UniProtKB-UniRule"/>
</dbReference>
<sequence>MRRSARGRTRRVRLQAGKAYHIYIFFIGGGGGVGYIIHVNRVQNLMLKKNEWWMNTLRMKACCVFIVNLSLSLSHLFLYLYLFKLHSQKVKKKRVYSSLNKASLPLFFFSFFFSVHSFDLTLCLMPHKKQAWSRRVKRESFKKKLLTRMQATRMLQVDSIHFRRLCILKGIYPRALNKNKQKQSGTEKQYYLAREIKWLVRDQLAERMMAHRAWEKKMKRAVAMGKKGEVQLLKSDKVKPSHSLVATIKERYPYFIDAVRDIDDAMSMITLYAFLSPEVHADTTIETHHALTSGLHERAKAMVDGWTQYVAKAQVLSKAFISLKGYYYEAIVKGERIRWLCPHEYAHRFPPGIQQYVLISFLEFYLDMMKFILFKLNADLKLELEDREKQEEDGGANTNAEDFQTTADALDVEAKSGVRQQASEKKNRTELIHEELRKVRYLFRPFTFFLSREVPQKHVRLVVEAAGGRVATDYVPSHITHIVIDRPSLPPGMTKEAHIEYVQPQYVFDCLNARAMLPVNGYRIGEELPPHVSPFTVAISNSPEDVAALEEARKAHPRIVSYVPQRVHEIRRTIDPNYVNADPDGKLAALEEELSDEEAHVAVPEMDAADDVALSDDELRTAARRPQWEEEKVREQVQRSALSAFKVKKQRELNLMNAPTDEVVARRRQAQLKKREKAAKEEGRDVRLQRKVAQMKKEEAATRKMQLQVARKKSARYYKMVSGVVRGTEAKTAALERKAKHITEGKIAANKEGTGIVNKKLEGRRQKAEAKGKQLKQKKPANPYKKLPKWVQ</sequence>
<keyword evidence="7" id="KW-0812">Transmembrane</keyword>
<dbReference type="Pfam" id="PF06732">
    <property type="entry name" value="Pescadillo_N"/>
    <property type="match status" value="1"/>
</dbReference>
<dbReference type="SUPFAM" id="SSF52113">
    <property type="entry name" value="BRCT domain"/>
    <property type="match status" value="1"/>
</dbReference>
<evidence type="ECO:0000256" key="1">
    <source>
        <dbReference type="ARBA" id="ARBA00022517"/>
    </source>
</evidence>
<dbReference type="Proteomes" id="UP000015354">
    <property type="component" value="Unassembled WGS sequence"/>
</dbReference>
<feature type="transmembrane region" description="Helical" evidence="7">
    <location>
        <begin position="104"/>
        <end position="127"/>
    </location>
</feature>
<feature type="region of interest" description="Disordered" evidence="6">
    <location>
        <begin position="761"/>
        <end position="792"/>
    </location>
</feature>
<dbReference type="GO" id="GO:0030687">
    <property type="term" value="C:preribosome, large subunit precursor"/>
    <property type="evidence" value="ECO:0007669"/>
    <property type="project" value="UniProtKB-UniRule"/>
</dbReference>
<reference evidence="9 10" key="1">
    <citation type="journal article" date="2013" name="PLoS ONE">
        <title>Predicting the Proteins of Angomonas deanei, Strigomonas culicis and Their Respective Endosymbionts Reveals New Aspects of the Trypanosomatidae Family.</title>
        <authorList>
            <person name="Motta M.C."/>
            <person name="Martins A.C."/>
            <person name="de Souza S.S."/>
            <person name="Catta-Preta C.M."/>
            <person name="Silva R."/>
            <person name="Klein C.C."/>
            <person name="de Almeida L.G."/>
            <person name="de Lima Cunha O."/>
            <person name="Ciapina L.P."/>
            <person name="Brocchi M."/>
            <person name="Colabardini A.C."/>
            <person name="de Araujo Lima B."/>
            <person name="Machado C.R."/>
            <person name="de Almeida Soares C.M."/>
            <person name="Probst C.M."/>
            <person name="de Menezes C.B."/>
            <person name="Thompson C.E."/>
            <person name="Bartholomeu D.C."/>
            <person name="Gradia D.F."/>
            <person name="Pavoni D.P."/>
            <person name="Grisard E.C."/>
            <person name="Fantinatti-Garboggini F."/>
            <person name="Marchini F.K."/>
            <person name="Rodrigues-Luiz G.F."/>
            <person name="Wagner G."/>
            <person name="Goldman G.H."/>
            <person name="Fietto J.L."/>
            <person name="Elias M.C."/>
            <person name="Goldman M.H."/>
            <person name="Sagot M.F."/>
            <person name="Pereira M."/>
            <person name="Stoco P.H."/>
            <person name="de Mendonca-Neto R.P."/>
            <person name="Teixeira S.M."/>
            <person name="Maciel T.E."/>
            <person name="de Oliveira Mendes T.A."/>
            <person name="Urmenyi T.P."/>
            <person name="de Souza W."/>
            <person name="Schenkman S."/>
            <person name="de Vasconcelos A.T."/>
        </authorList>
    </citation>
    <scope>NUCLEOTIDE SEQUENCE [LARGE SCALE GENOMIC DNA]</scope>
</reference>
<feature type="transmembrane region" description="Helical" evidence="7">
    <location>
        <begin position="20"/>
        <end position="37"/>
    </location>
</feature>
<keyword evidence="2 5" id="KW-0698">rRNA processing</keyword>
<keyword evidence="4 5" id="KW-0539">Nucleus</keyword>
<evidence type="ECO:0000256" key="2">
    <source>
        <dbReference type="ARBA" id="ARBA00022552"/>
    </source>
</evidence>
<evidence type="ECO:0000256" key="5">
    <source>
        <dbReference type="HAMAP-Rule" id="MF_03028"/>
    </source>
</evidence>
<comment type="function">
    <text evidence="5">Required for maturation of ribosomal RNAs and formation of the large ribosomal subunit.</text>
</comment>
<comment type="caution">
    <text evidence="9">The sequence shown here is derived from an EMBL/GenBank/DDBJ whole genome shotgun (WGS) entry which is preliminary data.</text>
</comment>
<feature type="transmembrane region" description="Helical" evidence="7">
    <location>
        <begin position="57"/>
        <end position="83"/>
    </location>
</feature>
<dbReference type="InterPro" id="IPR036420">
    <property type="entry name" value="BRCT_dom_sf"/>
</dbReference>
<organism evidence="9 10">
    <name type="scientific">Strigomonas culicis</name>
    <dbReference type="NCBI Taxonomy" id="28005"/>
    <lineage>
        <taxon>Eukaryota</taxon>
        <taxon>Discoba</taxon>
        <taxon>Euglenozoa</taxon>
        <taxon>Kinetoplastea</taxon>
        <taxon>Metakinetoplastina</taxon>
        <taxon>Trypanosomatida</taxon>
        <taxon>Trypanosomatidae</taxon>
        <taxon>Strigomonadinae</taxon>
        <taxon>Strigomonas</taxon>
    </lineage>
</organism>
<keyword evidence="3" id="KW-0175">Coiled coil</keyword>
<dbReference type="EMBL" id="ATMH01001838">
    <property type="protein sequence ID" value="EPY34133.1"/>
    <property type="molecule type" value="Genomic_DNA"/>
</dbReference>
<dbReference type="PROSITE" id="PS50172">
    <property type="entry name" value="BRCT"/>
    <property type="match status" value="1"/>
</dbReference>
<evidence type="ECO:0000256" key="4">
    <source>
        <dbReference type="ARBA" id="ARBA00023242"/>
    </source>
</evidence>
<dbReference type="GO" id="GO:0000466">
    <property type="term" value="P:maturation of 5.8S rRNA from tricistronic rRNA transcript (SSU-rRNA, 5.8S rRNA, LSU-rRNA)"/>
    <property type="evidence" value="ECO:0007669"/>
    <property type="project" value="UniProtKB-UniRule"/>
</dbReference>
<keyword evidence="7" id="KW-1133">Transmembrane helix</keyword>
<dbReference type="FunFam" id="3.40.50.10190:FF:000108">
    <property type="entry name" value="Pescadillo homolog"/>
    <property type="match status" value="1"/>
</dbReference>
<dbReference type="SMART" id="SM00292">
    <property type="entry name" value="BRCT"/>
    <property type="match status" value="1"/>
</dbReference>
<name>S9UZC3_9TRYP</name>
<dbReference type="OrthoDB" id="10264910at2759"/>
<evidence type="ECO:0000313" key="9">
    <source>
        <dbReference type="EMBL" id="EPY34133.1"/>
    </source>
</evidence>
<protein>
    <recommendedName>
        <fullName evidence="5">Pescadillo homolog</fullName>
    </recommendedName>
</protein>
<comment type="similarity">
    <text evidence="5">Belongs to the pescadillo family.</text>
</comment>
<dbReference type="PANTHER" id="PTHR12221">
    <property type="entry name" value="PESCADILLO - RELATED"/>
    <property type="match status" value="1"/>
</dbReference>
<evidence type="ECO:0000256" key="6">
    <source>
        <dbReference type="SAM" id="MobiDB-lite"/>
    </source>
</evidence>
<feature type="compositionally biased region" description="Basic and acidic residues" evidence="6">
    <location>
        <begin position="761"/>
        <end position="772"/>
    </location>
</feature>
<dbReference type="PANTHER" id="PTHR12221:SF6">
    <property type="entry name" value="PESCADILLO HOMOLOG"/>
    <property type="match status" value="1"/>
</dbReference>
<dbReference type="InterPro" id="IPR001357">
    <property type="entry name" value="BRCT_dom"/>
</dbReference>
<dbReference type="GO" id="GO:0043021">
    <property type="term" value="F:ribonucleoprotein complex binding"/>
    <property type="evidence" value="ECO:0007669"/>
    <property type="project" value="UniProtKB-UniRule"/>
</dbReference>
<proteinExistence type="inferred from homology"/>
<evidence type="ECO:0000259" key="8">
    <source>
        <dbReference type="PROSITE" id="PS50172"/>
    </source>
</evidence>
<evidence type="ECO:0000256" key="7">
    <source>
        <dbReference type="SAM" id="Phobius"/>
    </source>
</evidence>
<dbReference type="Gene3D" id="3.40.50.10190">
    <property type="entry name" value="BRCT domain"/>
    <property type="match status" value="1"/>
</dbReference>
<feature type="domain" description="BRCT" evidence="8">
    <location>
        <begin position="438"/>
        <end position="524"/>
    </location>
</feature>
<comment type="subcellular location">
    <subcellularLocation>
        <location evidence="5">Nucleus</location>
        <location evidence="5">Nucleolus</location>
    </subcellularLocation>
    <subcellularLocation>
        <location evidence="5">Nucleus</location>
        <location evidence="5">Nucleoplasm</location>
    </subcellularLocation>
</comment>
<dbReference type="InterPro" id="IPR010613">
    <property type="entry name" value="PES"/>
</dbReference>
<accession>S9UZC3</accession>
<dbReference type="Pfam" id="PF16589">
    <property type="entry name" value="BRCT_2"/>
    <property type="match status" value="1"/>
</dbReference>
<dbReference type="GO" id="GO:0005654">
    <property type="term" value="C:nucleoplasm"/>
    <property type="evidence" value="ECO:0007669"/>
    <property type="project" value="UniProtKB-SubCell"/>
</dbReference>
<dbReference type="GO" id="GO:0070545">
    <property type="term" value="C:PeBoW complex"/>
    <property type="evidence" value="ECO:0007669"/>
    <property type="project" value="TreeGrafter"/>
</dbReference>
<dbReference type="HAMAP" id="MF_03028">
    <property type="entry name" value="Pescadillo"/>
    <property type="match status" value="1"/>
</dbReference>
<evidence type="ECO:0000313" key="10">
    <source>
        <dbReference type="Proteomes" id="UP000015354"/>
    </source>
</evidence>
<dbReference type="AlphaFoldDB" id="S9UZC3"/>